<evidence type="ECO:0000313" key="2">
    <source>
        <dbReference type="EMBL" id="MPM83852.1"/>
    </source>
</evidence>
<name>A0A645D5E5_9ZZZZ</name>
<proteinExistence type="predicted"/>
<feature type="region of interest" description="Disordered" evidence="1">
    <location>
        <begin position="118"/>
        <end position="175"/>
    </location>
</feature>
<feature type="compositionally biased region" description="Basic and acidic residues" evidence="1">
    <location>
        <begin position="151"/>
        <end position="175"/>
    </location>
</feature>
<feature type="region of interest" description="Disordered" evidence="1">
    <location>
        <begin position="243"/>
        <end position="287"/>
    </location>
</feature>
<accession>A0A645D5E5</accession>
<organism evidence="2">
    <name type="scientific">bioreactor metagenome</name>
    <dbReference type="NCBI Taxonomy" id="1076179"/>
    <lineage>
        <taxon>unclassified sequences</taxon>
        <taxon>metagenomes</taxon>
        <taxon>ecological metagenomes</taxon>
    </lineage>
</organism>
<comment type="caution">
    <text evidence="2">The sequence shown here is derived from an EMBL/GenBank/DDBJ whole genome shotgun (WGS) entry which is preliminary data.</text>
</comment>
<dbReference type="AlphaFoldDB" id="A0A645D5E5"/>
<sequence>MIAAAAAHVDHRLGDDIHLGVGDGLGHLVGDLLNDPVLCAAVGLNLGVDGLCLGKTHRRFHGSLGVTLHLHLFGVGLGEGDDLVGFLLGLAGQRRAACGPVLGIDRAVKPLVERKPDVAEHGHHHHAQHAHHDPGQRHGKLRARFGGHAVHGTDESHARGEHQQHQDQHHREEPPEHVAHEFDAHGGVQFLHGGTQKEVGEEHAAHPDDDGYQMDELESDEKHGAALCVGNVGADGVALRRDHSSSDALQRSPQPVRALSISRRSRLVGRPSVSVAEGSGASRRRSAASARAFWLASVSE</sequence>
<dbReference type="EMBL" id="VSSQ01032556">
    <property type="protein sequence ID" value="MPM83852.1"/>
    <property type="molecule type" value="Genomic_DNA"/>
</dbReference>
<reference evidence="2" key="1">
    <citation type="submission" date="2019-08" db="EMBL/GenBank/DDBJ databases">
        <authorList>
            <person name="Kucharzyk K."/>
            <person name="Murdoch R.W."/>
            <person name="Higgins S."/>
            <person name="Loffler F."/>
        </authorList>
    </citation>
    <scope>NUCLEOTIDE SEQUENCE</scope>
</reference>
<feature type="compositionally biased region" description="Acidic residues" evidence="1">
    <location>
        <begin position="210"/>
        <end position="219"/>
    </location>
</feature>
<feature type="region of interest" description="Disordered" evidence="1">
    <location>
        <begin position="198"/>
        <end position="219"/>
    </location>
</feature>
<protein>
    <submittedName>
        <fullName evidence="2">Uncharacterized protein</fullName>
    </submittedName>
</protein>
<feature type="compositionally biased region" description="Basic and acidic residues" evidence="1">
    <location>
        <begin position="198"/>
        <end position="209"/>
    </location>
</feature>
<gene>
    <name evidence="2" type="ORF">SDC9_130921</name>
</gene>
<evidence type="ECO:0000256" key="1">
    <source>
        <dbReference type="SAM" id="MobiDB-lite"/>
    </source>
</evidence>